<evidence type="ECO:0000256" key="1">
    <source>
        <dbReference type="SAM" id="MobiDB-lite"/>
    </source>
</evidence>
<name>A0ABR4NJ74_9FUNG</name>
<proteinExistence type="predicted"/>
<dbReference type="Proteomes" id="UP001527925">
    <property type="component" value="Unassembled WGS sequence"/>
</dbReference>
<gene>
    <name evidence="2" type="ORF">HK105_201162</name>
</gene>
<evidence type="ECO:0000313" key="3">
    <source>
        <dbReference type="Proteomes" id="UP001527925"/>
    </source>
</evidence>
<evidence type="ECO:0000313" key="2">
    <source>
        <dbReference type="EMBL" id="KAL2919515.1"/>
    </source>
</evidence>
<feature type="region of interest" description="Disordered" evidence="1">
    <location>
        <begin position="255"/>
        <end position="297"/>
    </location>
</feature>
<accession>A0ABR4NJ74</accession>
<sequence>MTALAPVAVRGALGRKPPRHAAVTTGPPDSVADVGRNMRLMDKTQGTAFEAWVRSEKNIAYICSFKRWLFDDALAHDPQRLVYVLKWMMDGWSVASCAELILKLFYSLRIESPDFGRLLAALTDDWPVGETADLVNVLLVGESAHTAVALIRHMTNQGGAGERLSGIKVQVDRAWTTSERVELVKQISEELRWRHSYLQSFLMDYAASCITDTVRQRALVMTVCQEFEELQAIASFSRIVRSASGLGMASTRVVPVKRATSPAQRRTDPGLTGDSAGDSGKPGAPQVEASPMTDGASSSAALELLPMQRGASAGSRASSDSMDATDTSLNDRVSLFVSLFEIVQAEIDLEELEAAVAQLGHGELVGTISEALLRRIDSKLDVDSGSDRCTDNSE</sequence>
<dbReference type="EMBL" id="JADGIZ020000003">
    <property type="protein sequence ID" value="KAL2919515.1"/>
    <property type="molecule type" value="Genomic_DNA"/>
</dbReference>
<comment type="caution">
    <text evidence="2">The sequence shown here is derived from an EMBL/GenBank/DDBJ whole genome shotgun (WGS) entry which is preliminary data.</text>
</comment>
<protein>
    <submittedName>
        <fullName evidence="2">Uncharacterized protein</fullName>
    </submittedName>
</protein>
<organism evidence="2 3">
    <name type="scientific">Polyrhizophydium stewartii</name>
    <dbReference type="NCBI Taxonomy" id="2732419"/>
    <lineage>
        <taxon>Eukaryota</taxon>
        <taxon>Fungi</taxon>
        <taxon>Fungi incertae sedis</taxon>
        <taxon>Chytridiomycota</taxon>
        <taxon>Chytridiomycota incertae sedis</taxon>
        <taxon>Chytridiomycetes</taxon>
        <taxon>Rhizophydiales</taxon>
        <taxon>Rhizophydiales incertae sedis</taxon>
        <taxon>Polyrhizophydium</taxon>
    </lineage>
</organism>
<reference evidence="2 3" key="1">
    <citation type="submission" date="2023-09" db="EMBL/GenBank/DDBJ databases">
        <title>Pangenome analysis of Batrachochytrium dendrobatidis and related Chytrids.</title>
        <authorList>
            <person name="Yacoub M.N."/>
            <person name="Stajich J.E."/>
            <person name="James T.Y."/>
        </authorList>
    </citation>
    <scope>NUCLEOTIDE SEQUENCE [LARGE SCALE GENOMIC DNA]</scope>
    <source>
        <strain evidence="2 3">JEL0888</strain>
    </source>
</reference>
<keyword evidence="3" id="KW-1185">Reference proteome</keyword>